<dbReference type="EMBL" id="BMAO01032158">
    <property type="protein sequence ID" value="GFQ80202.1"/>
    <property type="molecule type" value="Genomic_DNA"/>
</dbReference>
<keyword evidence="2" id="KW-1185">Reference proteome</keyword>
<comment type="caution">
    <text evidence="1">The sequence shown here is derived from an EMBL/GenBank/DDBJ whole genome shotgun (WGS) entry which is preliminary data.</text>
</comment>
<dbReference type="Proteomes" id="UP000887116">
    <property type="component" value="Unassembled WGS sequence"/>
</dbReference>
<sequence length="91" mass="10023">MNSTLQLLDPSSQEMNTSVEWMELDDQPVDGAGPAYGTLLLDPNSQEMNASVEWMQLDDQSVDGAGPTYGTMVLLKEEVAPPEEIFTLLLY</sequence>
<reference evidence="1" key="1">
    <citation type="submission" date="2020-07" db="EMBL/GenBank/DDBJ databases">
        <title>Multicomponent nature underlies the extraordinary mechanical properties of spider dragline silk.</title>
        <authorList>
            <person name="Kono N."/>
            <person name="Nakamura H."/>
            <person name="Mori M."/>
            <person name="Yoshida Y."/>
            <person name="Ohtoshi R."/>
            <person name="Malay A.D."/>
            <person name="Moran D.A.P."/>
            <person name="Tomita M."/>
            <person name="Numata K."/>
            <person name="Arakawa K."/>
        </authorList>
    </citation>
    <scope>NUCLEOTIDE SEQUENCE</scope>
</reference>
<proteinExistence type="predicted"/>
<name>A0A8X6FI17_TRICU</name>
<dbReference type="AlphaFoldDB" id="A0A8X6FI17"/>
<evidence type="ECO:0000313" key="2">
    <source>
        <dbReference type="Proteomes" id="UP000887116"/>
    </source>
</evidence>
<accession>A0A8X6FI17</accession>
<evidence type="ECO:0000313" key="1">
    <source>
        <dbReference type="EMBL" id="GFQ80202.1"/>
    </source>
</evidence>
<organism evidence="1 2">
    <name type="scientific">Trichonephila clavata</name>
    <name type="common">Joro spider</name>
    <name type="synonym">Nephila clavata</name>
    <dbReference type="NCBI Taxonomy" id="2740835"/>
    <lineage>
        <taxon>Eukaryota</taxon>
        <taxon>Metazoa</taxon>
        <taxon>Ecdysozoa</taxon>
        <taxon>Arthropoda</taxon>
        <taxon>Chelicerata</taxon>
        <taxon>Arachnida</taxon>
        <taxon>Araneae</taxon>
        <taxon>Araneomorphae</taxon>
        <taxon>Entelegynae</taxon>
        <taxon>Araneoidea</taxon>
        <taxon>Nephilidae</taxon>
        <taxon>Trichonephila</taxon>
    </lineage>
</organism>
<gene>
    <name evidence="1" type="ORF">TNCT_56471</name>
</gene>
<protein>
    <submittedName>
        <fullName evidence="1">Uncharacterized protein</fullName>
    </submittedName>
</protein>